<evidence type="ECO:0000313" key="1">
    <source>
        <dbReference type="EMBL" id="QHU23470.1"/>
    </source>
</evidence>
<protein>
    <submittedName>
        <fullName evidence="1">Uncharacterized protein</fullName>
    </submittedName>
</protein>
<reference evidence="1" key="1">
    <citation type="journal article" date="2020" name="Nature">
        <title>Giant virus diversity and host interactions through global metagenomics.</title>
        <authorList>
            <person name="Schulz F."/>
            <person name="Roux S."/>
            <person name="Paez-Espino D."/>
            <person name="Jungbluth S."/>
            <person name="Walsh D.A."/>
            <person name="Denef V.J."/>
            <person name="McMahon K.D."/>
            <person name="Konstantinidis K.T."/>
            <person name="Eloe-Fadrosh E.A."/>
            <person name="Kyrpides N.C."/>
            <person name="Woyke T."/>
        </authorList>
    </citation>
    <scope>NUCLEOTIDE SEQUENCE</scope>
    <source>
        <strain evidence="1">GVMAG-S-ERX555907-94</strain>
    </source>
</reference>
<proteinExistence type="predicted"/>
<organism evidence="1">
    <name type="scientific">viral metagenome</name>
    <dbReference type="NCBI Taxonomy" id="1070528"/>
    <lineage>
        <taxon>unclassified sequences</taxon>
        <taxon>metagenomes</taxon>
        <taxon>organismal metagenomes</taxon>
    </lineage>
</organism>
<name>A0A6C0L3P5_9ZZZZ</name>
<sequence length="58" mass="6913">MPEKQKKPCPCDSSPCPCGCKYRYYGVCQRTQPCYFCFRDMENNRPKFDVHQSKNKLK</sequence>
<accession>A0A6C0L3P5</accession>
<dbReference type="AlphaFoldDB" id="A0A6C0L3P5"/>
<dbReference type="EMBL" id="MN741030">
    <property type="protein sequence ID" value="QHU23470.1"/>
    <property type="molecule type" value="Genomic_DNA"/>
</dbReference>